<evidence type="ECO:0000256" key="1">
    <source>
        <dbReference type="SAM" id="Phobius"/>
    </source>
</evidence>
<reference evidence="2 3" key="1">
    <citation type="submission" date="2020-07" db="EMBL/GenBank/DDBJ databases">
        <title>Genomic Encyclopedia of Type Strains, Phase IV (KMG-IV): sequencing the most valuable type-strain genomes for metagenomic binning, comparative biology and taxonomic classification.</title>
        <authorList>
            <person name="Goeker M."/>
        </authorList>
    </citation>
    <scope>NUCLEOTIDE SEQUENCE [LARGE SCALE GENOMIC DNA]</scope>
    <source>
        <strain evidence="2 3">DSM 45533</strain>
    </source>
</reference>
<name>A0A7W0CN33_9ACTN</name>
<comment type="caution">
    <text evidence="2">The sequence shown here is derived from an EMBL/GenBank/DDBJ whole genome shotgun (WGS) entry which is preliminary data.</text>
</comment>
<evidence type="ECO:0008006" key="4">
    <source>
        <dbReference type="Google" id="ProtNLM"/>
    </source>
</evidence>
<evidence type="ECO:0000313" key="3">
    <source>
        <dbReference type="Proteomes" id="UP000530928"/>
    </source>
</evidence>
<feature type="transmembrane region" description="Helical" evidence="1">
    <location>
        <begin position="66"/>
        <end position="90"/>
    </location>
</feature>
<proteinExistence type="predicted"/>
<evidence type="ECO:0000313" key="2">
    <source>
        <dbReference type="EMBL" id="MBA2894151.1"/>
    </source>
</evidence>
<gene>
    <name evidence="2" type="ORF">HNR30_005512</name>
</gene>
<feature type="transmembrane region" description="Helical" evidence="1">
    <location>
        <begin position="189"/>
        <end position="207"/>
    </location>
</feature>
<dbReference type="EMBL" id="JACDUR010000005">
    <property type="protein sequence ID" value="MBA2894151.1"/>
    <property type="molecule type" value="Genomic_DNA"/>
</dbReference>
<keyword evidence="1" id="KW-1133">Transmembrane helix</keyword>
<protein>
    <recommendedName>
        <fullName evidence="4">ABC transporter permease</fullName>
    </recommendedName>
</protein>
<dbReference type="AlphaFoldDB" id="A0A7W0CN33"/>
<sequence length="350" mass="38104">MIWLTWRQFRGSAALMGAVLALVGLVLVLTGPGMAAEYSKGLSNCLANGFCDRFYNDFFDRYQQPFLGVTLVVLVLPALIGFFWGAPLITRELENGTHLLVWNQSVTRSRWLAVKLLVIGLTVMAATCLLGLAVTWWSDPLDKSAADGWALMSPLVFDARGIVPMAYAGFAFVLGITTGLLIGRTLPAMAVTLLIFVGLQLAVPMLVRPHFQAPISANVALSGGNVEGFNRDPGGMGLKLRDQIPTDAGAWVLTNHLVNPQGRKLADGEVFPLTPEGDKACTPLSPSQVGQGDPMGACFAELNRLGYRQAATYHPTRSFWLFQGIETGIYAALTIALTWLCFWWIRRRSS</sequence>
<organism evidence="2 3">
    <name type="scientific">Nonomuraea soli</name>
    <dbReference type="NCBI Taxonomy" id="1032476"/>
    <lineage>
        <taxon>Bacteria</taxon>
        <taxon>Bacillati</taxon>
        <taxon>Actinomycetota</taxon>
        <taxon>Actinomycetes</taxon>
        <taxon>Streptosporangiales</taxon>
        <taxon>Streptosporangiaceae</taxon>
        <taxon>Nonomuraea</taxon>
    </lineage>
</organism>
<accession>A0A7W0CN33</accession>
<dbReference type="RefSeq" id="WP_181612875.1">
    <property type="nucleotide sequence ID" value="NZ_BAABAM010000005.1"/>
</dbReference>
<feature type="transmembrane region" description="Helical" evidence="1">
    <location>
        <begin position="327"/>
        <end position="345"/>
    </location>
</feature>
<feature type="transmembrane region" description="Helical" evidence="1">
    <location>
        <begin position="162"/>
        <end position="182"/>
    </location>
</feature>
<dbReference type="Proteomes" id="UP000530928">
    <property type="component" value="Unassembled WGS sequence"/>
</dbReference>
<keyword evidence="3" id="KW-1185">Reference proteome</keyword>
<keyword evidence="1" id="KW-0812">Transmembrane</keyword>
<feature type="transmembrane region" description="Helical" evidence="1">
    <location>
        <begin position="111"/>
        <end position="137"/>
    </location>
</feature>
<keyword evidence="1" id="KW-0472">Membrane</keyword>